<gene>
    <name evidence="1" type="ORF">MHI_LOCUS208526</name>
</gene>
<name>A0A6V7GYE5_9HYME</name>
<dbReference type="AlphaFoldDB" id="A0A6V7GYE5"/>
<comment type="caution">
    <text evidence="1">The sequence shown here is derived from an EMBL/GenBank/DDBJ whole genome shotgun (WGS) entry which is preliminary data.</text>
</comment>
<dbReference type="Proteomes" id="UP000752696">
    <property type="component" value="Unassembled WGS sequence"/>
</dbReference>
<evidence type="ECO:0000313" key="2">
    <source>
        <dbReference type="Proteomes" id="UP000752696"/>
    </source>
</evidence>
<reference evidence="1" key="1">
    <citation type="submission" date="2020-07" db="EMBL/GenBank/DDBJ databases">
        <authorList>
            <person name="Nazaruddin N."/>
        </authorList>
    </citation>
    <scope>NUCLEOTIDE SEQUENCE</scope>
</reference>
<protein>
    <submittedName>
        <fullName evidence="1">Uncharacterized protein</fullName>
    </submittedName>
</protein>
<evidence type="ECO:0000313" key="1">
    <source>
        <dbReference type="EMBL" id="CAD1470964.1"/>
    </source>
</evidence>
<sequence length="221" mass="25405">MKPFAGGEIKECSTAVAEIAFPDKKDIISKIGSSRFTIGRRIEDLSENIIATLSERIHKFEWCSLTLESCDISDKSQLAIFVRGIDSNFDISEELCSLVPMKGTTTGREIFVNHCIIHQQNLCAKILNMPNVITPVIKLINFLKPRAFNHCQFKKFLKNLGSEYSDVICNTEMRWLSREMKEYPFPQFQDKEWICDFAFLVDITQNLNDKYGTSRKKPVYS</sequence>
<dbReference type="PANTHER" id="PTHR45913">
    <property type="entry name" value="EPM2A-INTERACTING PROTEIN 1"/>
    <property type="match status" value="1"/>
</dbReference>
<accession>A0A6V7GYE5</accession>
<proteinExistence type="predicted"/>
<dbReference type="OrthoDB" id="8195826at2759"/>
<dbReference type="PANTHER" id="PTHR45913:SF5">
    <property type="entry name" value="GENERAL TRANSCRIPTION FACTOR II-I REPEAT DOMAIN-CONTAINING PROTEIN 2A-LIKE PROTEIN"/>
    <property type="match status" value="1"/>
</dbReference>
<organism evidence="1 2">
    <name type="scientific">Heterotrigona itama</name>
    <dbReference type="NCBI Taxonomy" id="395501"/>
    <lineage>
        <taxon>Eukaryota</taxon>
        <taxon>Metazoa</taxon>
        <taxon>Ecdysozoa</taxon>
        <taxon>Arthropoda</taxon>
        <taxon>Hexapoda</taxon>
        <taxon>Insecta</taxon>
        <taxon>Pterygota</taxon>
        <taxon>Neoptera</taxon>
        <taxon>Endopterygota</taxon>
        <taxon>Hymenoptera</taxon>
        <taxon>Apocrita</taxon>
        <taxon>Aculeata</taxon>
        <taxon>Apoidea</taxon>
        <taxon>Anthophila</taxon>
        <taxon>Apidae</taxon>
        <taxon>Heterotrigona</taxon>
    </lineage>
</organism>
<dbReference type="EMBL" id="CAJDYZ010004133">
    <property type="protein sequence ID" value="CAD1470964.1"/>
    <property type="molecule type" value="Genomic_DNA"/>
</dbReference>
<keyword evidence="2" id="KW-1185">Reference proteome</keyword>